<protein>
    <submittedName>
        <fullName evidence="1">TIGR00266 family protein</fullName>
    </submittedName>
</protein>
<dbReference type="InterPro" id="IPR016031">
    <property type="entry name" value="Trp_RNA-bd_attenuator-like_dom"/>
</dbReference>
<evidence type="ECO:0000313" key="1">
    <source>
        <dbReference type="EMBL" id="MDJ1168459.1"/>
    </source>
</evidence>
<dbReference type="InterPro" id="IPR036983">
    <property type="entry name" value="AIM24_sf"/>
</dbReference>
<proteinExistence type="predicted"/>
<reference evidence="1 2" key="1">
    <citation type="submission" date="2023-01" db="EMBL/GenBank/DDBJ databases">
        <title>Novel diversity within Roseofilum (Cyanobacteria; Desertifilaceae) from marine benthic mats with descriptions of four novel species.</title>
        <authorList>
            <person name="Wang Y."/>
            <person name="Berthold D.E."/>
            <person name="Hu J."/>
            <person name="Lefler F.W."/>
            <person name="Laughinghouse H.D. IV."/>
        </authorList>
    </citation>
    <scope>NUCLEOTIDE SEQUENCE [LARGE SCALE GENOMIC DNA]</scope>
    <source>
        <strain evidence="1 2">BLCC-M154</strain>
    </source>
</reference>
<gene>
    <name evidence="1" type="ORF">PMG71_03350</name>
</gene>
<accession>A0ABT7ANI5</accession>
<dbReference type="Proteomes" id="UP001235303">
    <property type="component" value="Unassembled WGS sequence"/>
</dbReference>
<comment type="caution">
    <text evidence="1">The sequence shown here is derived from an EMBL/GenBank/DDBJ whole genome shotgun (WGS) entry which is preliminary data.</text>
</comment>
<name>A0ABT7ANI5_9CYAN</name>
<dbReference type="EMBL" id="JAQOSP010000021">
    <property type="protein sequence ID" value="MDJ1168459.1"/>
    <property type="molecule type" value="Genomic_DNA"/>
</dbReference>
<dbReference type="RefSeq" id="WP_283752222.1">
    <property type="nucleotide sequence ID" value="NZ_JAQOSP010000021.1"/>
</dbReference>
<dbReference type="Pfam" id="PF01987">
    <property type="entry name" value="AIM24"/>
    <property type="match status" value="1"/>
</dbReference>
<keyword evidence="2" id="KW-1185">Reference proteome</keyword>
<sequence>MEIQLLKQPDSAIAKVTINSGEEIIAQAGAMVAMSGFINSSTTLRQGKGGGIMGGLKRMLGGESLFLSVFRSPTPNGEIFLAPKLMGDLMVYEMTGQELVVQAASYLACATDVIIDLGFEGLKSFFSGESIFWLKISGFGPVILTSFGGIYEIEVNGEYIVDTGHIVAFERSLNFEIGKANSSWLGAFFGGEGFICRFKGNGKVYCQTHNPGNFGFTVGSQLPERQ</sequence>
<evidence type="ECO:0000313" key="2">
    <source>
        <dbReference type="Proteomes" id="UP001235303"/>
    </source>
</evidence>
<dbReference type="Gene3D" id="3.60.160.10">
    <property type="entry name" value="Mitochondrial biogenesis AIM24"/>
    <property type="match status" value="1"/>
</dbReference>
<dbReference type="NCBIfam" id="TIGR00266">
    <property type="entry name" value="TIGR00266 family protein"/>
    <property type="match status" value="1"/>
</dbReference>
<dbReference type="PANTHER" id="PTHR43657:SF1">
    <property type="entry name" value="ALTERED INHERITANCE OF MITOCHONDRIA PROTEIN 24, MITOCHONDRIAL"/>
    <property type="match status" value="1"/>
</dbReference>
<dbReference type="InterPro" id="IPR002838">
    <property type="entry name" value="AIM24"/>
</dbReference>
<dbReference type="SUPFAM" id="SSF51219">
    <property type="entry name" value="TRAP-like"/>
    <property type="match status" value="1"/>
</dbReference>
<organism evidence="1 2">
    <name type="scientific">Roseofilum acuticapitatum BLCC-M154</name>
    <dbReference type="NCBI Taxonomy" id="3022444"/>
    <lineage>
        <taxon>Bacteria</taxon>
        <taxon>Bacillati</taxon>
        <taxon>Cyanobacteriota</taxon>
        <taxon>Cyanophyceae</taxon>
        <taxon>Desertifilales</taxon>
        <taxon>Desertifilaceae</taxon>
        <taxon>Roseofilum</taxon>
        <taxon>Roseofilum acuticapitatum</taxon>
    </lineage>
</organism>
<dbReference type="PANTHER" id="PTHR43657">
    <property type="entry name" value="TRYPTOPHAN RNA-BINDING ATTENUATOR PROTEIN-LIKE PROTEIN"/>
    <property type="match status" value="1"/>
</dbReference>